<feature type="compositionally biased region" description="Basic and acidic residues" evidence="1">
    <location>
        <begin position="1664"/>
        <end position="1684"/>
    </location>
</feature>
<feature type="region of interest" description="Disordered" evidence="1">
    <location>
        <begin position="16"/>
        <end position="170"/>
    </location>
</feature>
<feature type="compositionally biased region" description="Low complexity" evidence="1">
    <location>
        <begin position="904"/>
        <end position="915"/>
    </location>
</feature>
<feature type="compositionally biased region" description="Basic and acidic residues" evidence="1">
    <location>
        <begin position="274"/>
        <end position="283"/>
    </location>
</feature>
<feature type="compositionally biased region" description="Low complexity" evidence="1">
    <location>
        <begin position="560"/>
        <end position="569"/>
    </location>
</feature>
<dbReference type="PROSITE" id="PS50190">
    <property type="entry name" value="SEC7"/>
    <property type="match status" value="1"/>
</dbReference>
<accession>A0A2R6NNB4</accession>
<dbReference type="STRING" id="98765.A0A2R6NNB4"/>
<feature type="region of interest" description="Disordered" evidence="1">
    <location>
        <begin position="1604"/>
        <end position="1684"/>
    </location>
</feature>
<dbReference type="GO" id="GO:0005085">
    <property type="term" value="F:guanyl-nucleotide exchange factor activity"/>
    <property type="evidence" value="ECO:0007669"/>
    <property type="project" value="InterPro"/>
</dbReference>
<feature type="compositionally biased region" description="Pro residues" evidence="1">
    <location>
        <begin position="331"/>
        <end position="340"/>
    </location>
</feature>
<feature type="compositionally biased region" description="Basic and acidic residues" evidence="1">
    <location>
        <begin position="71"/>
        <end position="93"/>
    </location>
</feature>
<feature type="compositionally biased region" description="Low complexity" evidence="1">
    <location>
        <begin position="967"/>
        <end position="978"/>
    </location>
</feature>
<protein>
    <recommendedName>
        <fullName evidence="2">SEC7 domain-containing protein</fullName>
    </recommendedName>
</protein>
<feature type="compositionally biased region" description="Low complexity" evidence="1">
    <location>
        <begin position="1036"/>
        <end position="1046"/>
    </location>
</feature>
<evidence type="ECO:0000313" key="4">
    <source>
        <dbReference type="Proteomes" id="UP000186601"/>
    </source>
</evidence>
<name>A0A2R6NNB4_9APHY</name>
<feature type="compositionally biased region" description="Polar residues" evidence="1">
    <location>
        <begin position="1000"/>
        <end position="1012"/>
    </location>
</feature>
<reference evidence="3 4" key="1">
    <citation type="submission" date="2018-02" db="EMBL/GenBank/DDBJ databases">
        <title>Genome sequence of the basidiomycete white-rot fungus Phlebia centrifuga.</title>
        <authorList>
            <person name="Granchi Z."/>
            <person name="Peng M."/>
            <person name="de Vries R.P."/>
            <person name="Hilden K."/>
            <person name="Makela M.R."/>
            <person name="Grigoriev I."/>
            <person name="Riley R."/>
        </authorList>
    </citation>
    <scope>NUCLEOTIDE SEQUENCE [LARGE SCALE GENOMIC DNA]</scope>
    <source>
        <strain evidence="3 4">FBCC195</strain>
    </source>
</reference>
<feature type="region of interest" description="Disordered" evidence="1">
    <location>
        <begin position="484"/>
        <end position="764"/>
    </location>
</feature>
<feature type="compositionally biased region" description="Basic and acidic residues" evidence="1">
    <location>
        <begin position="980"/>
        <end position="996"/>
    </location>
</feature>
<feature type="compositionally biased region" description="Low complexity" evidence="1">
    <location>
        <begin position="716"/>
        <end position="753"/>
    </location>
</feature>
<keyword evidence="4" id="KW-1185">Reference proteome</keyword>
<evidence type="ECO:0000256" key="1">
    <source>
        <dbReference type="SAM" id="MobiDB-lite"/>
    </source>
</evidence>
<feature type="domain" description="SEC7" evidence="2">
    <location>
        <begin position="1196"/>
        <end position="1383"/>
    </location>
</feature>
<dbReference type="SUPFAM" id="SSF48425">
    <property type="entry name" value="Sec7 domain"/>
    <property type="match status" value="1"/>
</dbReference>
<dbReference type="EMBL" id="MLYV02001050">
    <property type="protein sequence ID" value="PSR73901.1"/>
    <property type="molecule type" value="Genomic_DNA"/>
</dbReference>
<dbReference type="InterPro" id="IPR035999">
    <property type="entry name" value="Sec7_dom_sf"/>
</dbReference>
<gene>
    <name evidence="3" type="ORF">PHLCEN_2v10259</name>
</gene>
<dbReference type="SMART" id="SM00222">
    <property type="entry name" value="Sec7"/>
    <property type="match status" value="1"/>
</dbReference>
<dbReference type="InterPro" id="IPR011993">
    <property type="entry name" value="PH-like_dom_sf"/>
</dbReference>
<feature type="compositionally biased region" description="Acidic residues" evidence="1">
    <location>
        <begin position="505"/>
        <end position="519"/>
    </location>
</feature>
<evidence type="ECO:0000259" key="2">
    <source>
        <dbReference type="PROSITE" id="PS50190"/>
    </source>
</evidence>
<feature type="region of interest" description="Disordered" evidence="1">
    <location>
        <begin position="811"/>
        <end position="1077"/>
    </location>
</feature>
<dbReference type="OrthoDB" id="430364at2759"/>
<evidence type="ECO:0000313" key="3">
    <source>
        <dbReference type="EMBL" id="PSR73901.1"/>
    </source>
</evidence>
<feature type="region of interest" description="Disordered" evidence="1">
    <location>
        <begin position="236"/>
        <end position="347"/>
    </location>
</feature>
<sequence>MESTSIAEQRATAVAKLKRAASLPRMKDGRRPPMHVEAVSEGERGEKQEDESAQGSEGKPETPDELEVAEQSEKVELVLESHVEENEIEKIGQDIDLVEEKVEEDITQEDPAERPTTPGRKRRSRSRARSRGSKDLRNKAKTPPPVNNESSADEYGLEDIPPSPPVVSPIPSHFAAFQASRLLRSPISPVSPMFYPGTTPSTPMLPSLDEIQKGIGLFRSNSVGAARMMAMQKLTGGSEPLDPTFGSPSPTPLGRNNTVSGGERIAARRNLLRRLGERVKEADTDVTSGGEEVSRPATPATSKRRRRRSRASAVLDDRDEREQPATSPTTPVVPPSPLPPAGYNISGSPFALTVEHRRTPVQHIQPFEEIMGGRGVVIEDEDEDGDRQLPANGNAGLPITPARRLAQRVPHTSDAPSTISTDSTHAGVPVPVFMSSQPAPYKADAFPASPFATPLREKPFADEDEESDAYRELRLRVPTRNAFERDSEISWVADPVPMSRMPIHDDDDEEEEEEEEEAVEDAKLEPDLESSGEHVQLENLPEHEEQGKTLAEPSDRRSSHSSYAASLHSPTAKDLVIEIETSPEMSPAQMPPSPISPIAMSPHTINDHTADPPPSPPTYPMRLSVATPMQHFDRSPSTSDFPDWDENRNESTPKRNGDTSTWGRFKGAFTRSNSSSGRRSRTNSLSTRERRNNTDSSVSRESGASQTSAKVEKGEVQSVVTQQQSQASFLQSPSASASILSLAPQGIPPGGASPIPPASPADLLRYGDSNSKLFPFPGIKHLEEQRNKAKGLLPSASSPDIVFAPQSIEAIASSSSSSSATTKSPQVSRERKLSHQVSDSRLLAKFAPPGSAPPISSTPSTGSHPDYFSLPSSISPTTSQAGSMKLPMNREGVKKWLSAKKLFSSQSSVPSTPSTPISPPPNSSRPSTAQKKPSLSDLRLLVGRNKDNDLSSDWEDIGSDKSRTPTSALSAASQSLLSKHLKEEPNPLDGRVKNVEPVHQNHNGHATQSPSAVQELDVRKNGISSFVSFPSPPEPSSSTTPDPQSSLDEFTTRSTSVSLSSGVSSSPESPEIKTNDSTRAAIMLERLEEALGRGSKSSIWPIAIDDPPRKLILCSPVLQVANANTVKDRILFLFNDILVIAKPVVQEQDVLLDSMKPTPLDRKVIVKSVVLLRELKFNADRDESRTKAAACVSPTRHPVIRNFVYQFAKDADSAITNLFDKSNSRDDPVALGQLMFRTTDLDRVRLGEYLSRRTSKVVLKVYVDSFGFTGLRMDKALRAFLLSICIPAKASLDYLLDAFAGRWYEANAGIVTYDKDLAIRLARAIVQLNEVMHGGIAQMPGITGYPRRNVISRDFADAFRRFDPRCHVSNDLLDKIYAAVRRERLSQARNPSSDPVSNSVPTIQTISIKRPLPSRLTYRVQSDPIVLRIPSSDPHISIQLFGQDLIFDPPVLNFAKTSEASFRVTGTSLGPKTIIMWRSGANALSYSGLPLSSSVVVERAFMRNTFQLAFVNHHGAKRKYMFSVDDPLIRHEWTVSLKRHIELASASAPNSSLIEPSGSSSKIHEAVNAMAFKALQSALINSDDDLHPGIFPSAVDQALARLTGESPGRPILDGPLEDNRRRSRLDGANGHGRSKSRSQVYHRHGAGKSEPHFEDDTDASGDDGLLRRDLSSSQRSDDHIWSSRDLEIVCRQNSSLASVLAYLRVEEHGGTPPPS</sequence>
<feature type="compositionally biased region" description="Basic residues" evidence="1">
    <location>
        <begin position="1632"/>
        <end position="1646"/>
    </location>
</feature>
<dbReference type="SUPFAM" id="SSF50729">
    <property type="entry name" value="PH domain-like"/>
    <property type="match status" value="1"/>
</dbReference>
<dbReference type="Proteomes" id="UP000186601">
    <property type="component" value="Unassembled WGS sequence"/>
</dbReference>
<feature type="compositionally biased region" description="Acidic residues" evidence="1">
    <location>
        <begin position="101"/>
        <end position="110"/>
    </location>
</feature>
<feature type="compositionally biased region" description="Polar residues" evidence="1">
    <location>
        <begin position="870"/>
        <end position="882"/>
    </location>
</feature>
<dbReference type="Pfam" id="PF01369">
    <property type="entry name" value="Sec7"/>
    <property type="match status" value="1"/>
</dbReference>
<feature type="compositionally biased region" description="Basic and acidic residues" evidence="1">
    <location>
        <begin position="520"/>
        <end position="558"/>
    </location>
</feature>
<feature type="compositionally biased region" description="Basic residues" evidence="1">
    <location>
        <begin position="119"/>
        <end position="131"/>
    </location>
</feature>
<feature type="compositionally biased region" description="Low complexity" evidence="1">
    <location>
        <begin position="811"/>
        <end position="820"/>
    </location>
</feature>
<feature type="compositionally biased region" description="Polar residues" evidence="1">
    <location>
        <begin position="695"/>
        <end position="709"/>
    </location>
</feature>
<comment type="caution">
    <text evidence="3">The sequence shown here is derived from an EMBL/GenBank/DDBJ whole genome shotgun (WGS) entry which is preliminary data.</text>
</comment>
<organism evidence="3 4">
    <name type="scientific">Hermanssonia centrifuga</name>
    <dbReference type="NCBI Taxonomy" id="98765"/>
    <lineage>
        <taxon>Eukaryota</taxon>
        <taxon>Fungi</taxon>
        <taxon>Dikarya</taxon>
        <taxon>Basidiomycota</taxon>
        <taxon>Agaricomycotina</taxon>
        <taxon>Agaricomycetes</taxon>
        <taxon>Polyporales</taxon>
        <taxon>Meruliaceae</taxon>
        <taxon>Hermanssonia</taxon>
    </lineage>
</organism>
<dbReference type="GO" id="GO:0032012">
    <property type="term" value="P:regulation of ARF protein signal transduction"/>
    <property type="evidence" value="ECO:0007669"/>
    <property type="project" value="InterPro"/>
</dbReference>
<feature type="compositionally biased region" description="Polar residues" evidence="1">
    <location>
        <begin position="854"/>
        <end position="863"/>
    </location>
</feature>
<feature type="compositionally biased region" description="Low complexity" evidence="1">
    <location>
        <begin position="1054"/>
        <end position="1069"/>
    </location>
</feature>
<proteinExistence type="predicted"/>
<dbReference type="InterPro" id="IPR023394">
    <property type="entry name" value="Sec7_C_sf"/>
</dbReference>
<feature type="compositionally biased region" description="Basic and acidic residues" evidence="1">
    <location>
        <begin position="645"/>
        <end position="657"/>
    </location>
</feature>
<feature type="compositionally biased region" description="Low complexity" evidence="1">
    <location>
        <begin position="670"/>
        <end position="686"/>
    </location>
</feature>
<dbReference type="InterPro" id="IPR000904">
    <property type="entry name" value="Sec7_dom"/>
</dbReference>
<dbReference type="Gene3D" id="1.10.1000.11">
    <property type="entry name" value="Arf Nucleotide-binding Site Opener,domain 2"/>
    <property type="match status" value="1"/>
</dbReference>
<dbReference type="Gene3D" id="2.30.29.30">
    <property type="entry name" value="Pleckstrin-homology domain (PH domain)/Phosphotyrosine-binding domain (PTB)"/>
    <property type="match status" value="1"/>
</dbReference>